<keyword evidence="1" id="KW-0812">Transmembrane</keyword>
<reference evidence="3" key="1">
    <citation type="submission" date="2017-05" db="EMBL/GenBank/DDBJ databases">
        <title>Improved OligoMM genomes.</title>
        <authorList>
            <person name="Garzetti D."/>
        </authorList>
    </citation>
    <scope>NUCLEOTIDE SEQUENCE [LARGE SCALE GENOMIC DNA]</scope>
    <source>
        <strain evidence="3">YL45</strain>
    </source>
</reference>
<feature type="transmembrane region" description="Helical" evidence="1">
    <location>
        <begin position="12"/>
        <end position="35"/>
    </location>
</feature>
<name>A0A227KE60_9BURK</name>
<evidence type="ECO:0000313" key="2">
    <source>
        <dbReference type="EMBL" id="OXE45988.1"/>
    </source>
</evidence>
<gene>
    <name evidence="2" type="ORF">ADH67_09700</name>
</gene>
<keyword evidence="1" id="KW-0472">Membrane</keyword>
<dbReference type="Proteomes" id="UP000214610">
    <property type="component" value="Unassembled WGS sequence"/>
</dbReference>
<comment type="caution">
    <text evidence="2">The sequence shown here is derived from an EMBL/GenBank/DDBJ whole genome shotgun (WGS) entry which is preliminary data.</text>
</comment>
<keyword evidence="1" id="KW-1133">Transmembrane helix</keyword>
<evidence type="ECO:0000313" key="3">
    <source>
        <dbReference type="Proteomes" id="UP000214610"/>
    </source>
</evidence>
<sequence length="90" mass="10362">MVCTCCEPKQKGALAPFCFGRLFSLFLFLSLFQAFNRLVSSYKNHKTYFLYAFSRGSFLFIRFTLSSRILKAQSVRGEERKGVKSVSKII</sequence>
<evidence type="ECO:0000256" key="1">
    <source>
        <dbReference type="SAM" id="Phobius"/>
    </source>
</evidence>
<dbReference type="EMBL" id="NHMP01000006">
    <property type="protein sequence ID" value="OXE45988.1"/>
    <property type="molecule type" value="Genomic_DNA"/>
</dbReference>
<accession>A0A227KE60</accession>
<dbReference type="AlphaFoldDB" id="A0A227KE60"/>
<feature type="transmembrane region" description="Helical" evidence="1">
    <location>
        <begin position="47"/>
        <end position="65"/>
    </location>
</feature>
<protein>
    <submittedName>
        <fullName evidence="2">Uncharacterized protein</fullName>
    </submittedName>
</protein>
<proteinExistence type="predicted"/>
<keyword evidence="3" id="KW-1185">Reference proteome</keyword>
<organism evidence="2 3">
    <name type="scientific">Turicimonas muris</name>
    <dbReference type="NCBI Taxonomy" id="1796652"/>
    <lineage>
        <taxon>Bacteria</taxon>
        <taxon>Pseudomonadati</taxon>
        <taxon>Pseudomonadota</taxon>
        <taxon>Betaproteobacteria</taxon>
        <taxon>Burkholderiales</taxon>
        <taxon>Sutterellaceae</taxon>
        <taxon>Turicimonas</taxon>
    </lineage>
</organism>